<evidence type="ECO:0000313" key="3">
    <source>
        <dbReference type="EMBL" id="SUZ79135.1"/>
    </source>
</evidence>
<evidence type="ECO:0000256" key="1">
    <source>
        <dbReference type="ARBA" id="ARBA00022679"/>
    </source>
</evidence>
<dbReference type="GO" id="GO:0008897">
    <property type="term" value="F:holo-[acyl-carrier-protein] synthase activity"/>
    <property type="evidence" value="ECO:0007669"/>
    <property type="project" value="InterPro"/>
</dbReference>
<dbReference type="AlphaFoldDB" id="A0A381QIH9"/>
<dbReference type="GO" id="GO:0000287">
    <property type="term" value="F:magnesium ion binding"/>
    <property type="evidence" value="ECO:0007669"/>
    <property type="project" value="InterPro"/>
</dbReference>
<sequence length="243" mass="26724">MVSWIGNDVVDLENSNLHGKLENHRFLKRVFTKSEQAVVARAGESDIELWCLWACKEAAFKALSKVLRTPPAFIHSAFEVSWTRMIQEGSPSIRAGNVVYEELSVPVSVDLSEGVLHAFAWTGHLNEPIKGAPPAELYHDLARLDEPGAPWSASYPELLEELTAEEQAGVHSRESAAVRIGLKASIANTINVAQDHLQVLRPRSPTGRSHPLLLLDGKPSSIDISISHHGCWIGWAFLVMGND</sequence>
<organism evidence="3">
    <name type="scientific">marine metagenome</name>
    <dbReference type="NCBI Taxonomy" id="408172"/>
    <lineage>
        <taxon>unclassified sequences</taxon>
        <taxon>metagenomes</taxon>
        <taxon>ecological metagenomes</taxon>
    </lineage>
</organism>
<dbReference type="Gene3D" id="3.90.470.20">
    <property type="entry name" value="4'-phosphopantetheinyl transferase domain"/>
    <property type="match status" value="1"/>
</dbReference>
<dbReference type="SUPFAM" id="SSF56214">
    <property type="entry name" value="4'-phosphopantetheinyl transferase"/>
    <property type="match status" value="1"/>
</dbReference>
<dbReference type="InterPro" id="IPR037143">
    <property type="entry name" value="4-PPantetheinyl_Trfase_dom_sf"/>
</dbReference>
<keyword evidence="1" id="KW-0808">Transferase</keyword>
<reference evidence="3" key="1">
    <citation type="submission" date="2018-05" db="EMBL/GenBank/DDBJ databases">
        <authorList>
            <person name="Lanie J.A."/>
            <person name="Ng W.-L."/>
            <person name="Kazmierczak K.M."/>
            <person name="Andrzejewski T.M."/>
            <person name="Davidsen T.M."/>
            <person name="Wayne K.J."/>
            <person name="Tettelin H."/>
            <person name="Glass J.I."/>
            <person name="Rusch D."/>
            <person name="Podicherti R."/>
            <person name="Tsui H.-C.T."/>
            <person name="Winkler M.E."/>
        </authorList>
    </citation>
    <scope>NUCLEOTIDE SEQUENCE</scope>
</reference>
<proteinExistence type="predicted"/>
<name>A0A381QIH9_9ZZZZ</name>
<dbReference type="InterPro" id="IPR008278">
    <property type="entry name" value="4-PPantetheinyl_Trfase_dom"/>
</dbReference>
<dbReference type="EMBL" id="UINC01001374">
    <property type="protein sequence ID" value="SUZ79135.1"/>
    <property type="molecule type" value="Genomic_DNA"/>
</dbReference>
<gene>
    <name evidence="3" type="ORF">METZ01_LOCUS31989</name>
</gene>
<feature type="domain" description="4'-phosphopantetheinyl transferase" evidence="2">
    <location>
        <begin position="5"/>
        <end position="74"/>
    </location>
</feature>
<accession>A0A381QIH9</accession>
<protein>
    <recommendedName>
        <fullName evidence="2">4'-phosphopantetheinyl transferase domain-containing protein</fullName>
    </recommendedName>
</protein>
<evidence type="ECO:0000259" key="2">
    <source>
        <dbReference type="Pfam" id="PF01648"/>
    </source>
</evidence>
<dbReference type="Pfam" id="PF01648">
    <property type="entry name" value="ACPS"/>
    <property type="match status" value="1"/>
</dbReference>